<keyword evidence="2" id="KW-1133">Transmembrane helix</keyword>
<evidence type="ECO:0000313" key="4">
    <source>
        <dbReference type="Proteomes" id="UP001620626"/>
    </source>
</evidence>
<dbReference type="EMBL" id="JBICBT010000728">
    <property type="protein sequence ID" value="KAL3103692.1"/>
    <property type="molecule type" value="Genomic_DNA"/>
</dbReference>
<dbReference type="AlphaFoldDB" id="A0ABD2KLQ5"/>
<protein>
    <submittedName>
        <fullName evidence="3">Uncharacterized protein</fullName>
    </submittedName>
</protein>
<feature type="region of interest" description="Disordered" evidence="1">
    <location>
        <begin position="201"/>
        <end position="290"/>
    </location>
</feature>
<evidence type="ECO:0000256" key="1">
    <source>
        <dbReference type="SAM" id="MobiDB-lite"/>
    </source>
</evidence>
<evidence type="ECO:0000313" key="3">
    <source>
        <dbReference type="EMBL" id="KAL3103692.1"/>
    </source>
</evidence>
<comment type="caution">
    <text evidence="3">The sequence shown here is derived from an EMBL/GenBank/DDBJ whole genome shotgun (WGS) entry which is preliminary data.</text>
</comment>
<keyword evidence="2" id="KW-0812">Transmembrane</keyword>
<keyword evidence="4" id="KW-1185">Reference proteome</keyword>
<feature type="compositionally biased region" description="Basic and acidic residues" evidence="1">
    <location>
        <begin position="234"/>
        <end position="258"/>
    </location>
</feature>
<reference evidence="3 4" key="1">
    <citation type="submission" date="2024-10" db="EMBL/GenBank/DDBJ databases">
        <authorList>
            <person name="Kim D."/>
        </authorList>
    </citation>
    <scope>NUCLEOTIDE SEQUENCE [LARGE SCALE GENOMIC DNA]</scope>
    <source>
        <strain evidence="3">BH-2024</strain>
    </source>
</reference>
<name>A0ABD2KLQ5_9BILA</name>
<evidence type="ECO:0000256" key="2">
    <source>
        <dbReference type="SAM" id="Phobius"/>
    </source>
</evidence>
<feature type="compositionally biased region" description="Basic residues" evidence="1">
    <location>
        <begin position="12"/>
        <end position="24"/>
    </location>
</feature>
<keyword evidence="2" id="KW-0472">Membrane</keyword>
<proteinExistence type="predicted"/>
<dbReference type="Proteomes" id="UP001620626">
    <property type="component" value="Unassembled WGS sequence"/>
</dbReference>
<feature type="compositionally biased region" description="Polar residues" evidence="1">
    <location>
        <begin position="1"/>
        <end position="10"/>
    </location>
</feature>
<feature type="region of interest" description="Disordered" evidence="1">
    <location>
        <begin position="1"/>
        <end position="34"/>
    </location>
</feature>
<feature type="transmembrane region" description="Helical" evidence="2">
    <location>
        <begin position="425"/>
        <end position="447"/>
    </location>
</feature>
<accession>A0ABD2KLQ5</accession>
<organism evidence="3 4">
    <name type="scientific">Heterodera trifolii</name>
    <dbReference type="NCBI Taxonomy" id="157864"/>
    <lineage>
        <taxon>Eukaryota</taxon>
        <taxon>Metazoa</taxon>
        <taxon>Ecdysozoa</taxon>
        <taxon>Nematoda</taxon>
        <taxon>Chromadorea</taxon>
        <taxon>Rhabditida</taxon>
        <taxon>Tylenchina</taxon>
        <taxon>Tylenchomorpha</taxon>
        <taxon>Tylenchoidea</taxon>
        <taxon>Heteroderidae</taxon>
        <taxon>Heteroderinae</taxon>
        <taxon>Heterodera</taxon>
    </lineage>
</organism>
<gene>
    <name evidence="3" type="ORF">niasHT_013966</name>
</gene>
<sequence>MQRSGQENSNPSRKRAASARHSRHPSPASSVASLRRTASLESIKLDHGAVCNCGAPSAIASLPILRRVLHQGGLSKDTTVDMRKKNSISSEVSLSLEARINKHGSSSKRAEELKNILQTFGVTVLPDGQTYLQYIANSYFIGDHPAIEDEQRKKPNLSDSEDMATLNMNWKNHFVLNLWDTASSLQRKKAYCDKARGAQLKRISSHGDTSGDSVDGDETNSKQAKKSNRTIPSDGERQKNKTNKDANQFKEKNKDDRALTLGDVRTLSKSPTPEHQFETLPTPKPSEPHNLGAKLKLRCTRGCGKRSFQNQWLNLDDRKAIIGILGTLNIANENTLQLQLSEAVSDVVLDKKQRQTLVVTAKAKMSPCTDAELVPLHFVLRALGLGEECSTAIDKKRLLELIVTEIAVSVWCKIPSEGNDLFERATIYFVLLLMACAALFNTDIVLLSTNNLFIDKRALHDAAMLQSYKDKHVVQCAACTLRELQPAKKQGKEDLPRVVPLFLDAGCFVVI</sequence>